<dbReference type="AlphaFoldDB" id="A0A1J1IY26"/>
<evidence type="ECO:0000313" key="2">
    <source>
        <dbReference type="Proteomes" id="UP000183832"/>
    </source>
</evidence>
<protein>
    <submittedName>
        <fullName evidence="1">CLUMA_CG018290, isoform A</fullName>
    </submittedName>
</protein>
<dbReference type="Proteomes" id="UP000183832">
    <property type="component" value="Unassembled WGS sequence"/>
</dbReference>
<evidence type="ECO:0000313" key="1">
    <source>
        <dbReference type="EMBL" id="CRL05117.1"/>
    </source>
</evidence>
<reference evidence="1 2" key="1">
    <citation type="submission" date="2015-04" db="EMBL/GenBank/DDBJ databases">
        <authorList>
            <person name="Syromyatnikov M.Y."/>
            <person name="Popov V.N."/>
        </authorList>
    </citation>
    <scope>NUCLEOTIDE SEQUENCE [LARGE SCALE GENOMIC DNA]</scope>
</reference>
<proteinExistence type="predicted"/>
<sequence>MHCCCQARKSLNFVWLQVCQYSQAERLNLRITLMNTAKINRFDRSIRYQAICGVMIQSLCLTKSLLVVDLLCGKYKRTFVRVAKIS</sequence>
<accession>A0A1J1IY26</accession>
<gene>
    <name evidence="1" type="ORF">CLUMA_CG018290</name>
</gene>
<dbReference type="EMBL" id="CVRI01000064">
    <property type="protein sequence ID" value="CRL05117.1"/>
    <property type="molecule type" value="Genomic_DNA"/>
</dbReference>
<keyword evidence="2" id="KW-1185">Reference proteome</keyword>
<name>A0A1J1IY26_9DIPT</name>
<organism evidence="1 2">
    <name type="scientific">Clunio marinus</name>
    <dbReference type="NCBI Taxonomy" id="568069"/>
    <lineage>
        <taxon>Eukaryota</taxon>
        <taxon>Metazoa</taxon>
        <taxon>Ecdysozoa</taxon>
        <taxon>Arthropoda</taxon>
        <taxon>Hexapoda</taxon>
        <taxon>Insecta</taxon>
        <taxon>Pterygota</taxon>
        <taxon>Neoptera</taxon>
        <taxon>Endopterygota</taxon>
        <taxon>Diptera</taxon>
        <taxon>Nematocera</taxon>
        <taxon>Chironomoidea</taxon>
        <taxon>Chironomidae</taxon>
        <taxon>Clunio</taxon>
    </lineage>
</organism>